<proteinExistence type="predicted"/>
<accession>A0AAD6U0R1</accession>
<evidence type="ECO:0000313" key="3">
    <source>
        <dbReference type="Proteomes" id="UP001222325"/>
    </source>
</evidence>
<sequence>MAKQRARRTAGGVGCARWAYIAMRTAESRAGRVGGRRGPGRTYRRGGLVVVNRRRHARVGSEGTRGRGSLLGEGMQPVQVVAESDAQPLFCFLSDAIRDPNLRSWYAFQRGSTTPTFFFNLRPEDAVNQLVCAEKSLHNTCDGRRRGRTKFPGCLSSRFHASHASICRTRMSRYTATRSGRRSRQADTKTSMADSFRALI</sequence>
<feature type="region of interest" description="Disordered" evidence="1">
    <location>
        <begin position="177"/>
        <end position="200"/>
    </location>
</feature>
<organism evidence="2 3">
    <name type="scientific">Mycena belliarum</name>
    <dbReference type="NCBI Taxonomy" id="1033014"/>
    <lineage>
        <taxon>Eukaryota</taxon>
        <taxon>Fungi</taxon>
        <taxon>Dikarya</taxon>
        <taxon>Basidiomycota</taxon>
        <taxon>Agaricomycotina</taxon>
        <taxon>Agaricomycetes</taxon>
        <taxon>Agaricomycetidae</taxon>
        <taxon>Agaricales</taxon>
        <taxon>Marasmiineae</taxon>
        <taxon>Mycenaceae</taxon>
        <taxon>Mycena</taxon>
    </lineage>
</organism>
<dbReference type="Proteomes" id="UP001222325">
    <property type="component" value="Unassembled WGS sequence"/>
</dbReference>
<name>A0AAD6U0R1_9AGAR</name>
<keyword evidence="3" id="KW-1185">Reference proteome</keyword>
<comment type="caution">
    <text evidence="2">The sequence shown here is derived from an EMBL/GenBank/DDBJ whole genome shotgun (WGS) entry which is preliminary data.</text>
</comment>
<evidence type="ECO:0000313" key="2">
    <source>
        <dbReference type="EMBL" id="KAJ7080811.1"/>
    </source>
</evidence>
<gene>
    <name evidence="2" type="ORF">B0H15DRAFT_479547</name>
</gene>
<protein>
    <submittedName>
        <fullName evidence="2">Uncharacterized protein</fullName>
    </submittedName>
</protein>
<evidence type="ECO:0000256" key="1">
    <source>
        <dbReference type="SAM" id="MobiDB-lite"/>
    </source>
</evidence>
<dbReference type="EMBL" id="JARJCN010000053">
    <property type="protein sequence ID" value="KAJ7080811.1"/>
    <property type="molecule type" value="Genomic_DNA"/>
</dbReference>
<dbReference type="AlphaFoldDB" id="A0AAD6U0R1"/>
<reference evidence="2" key="1">
    <citation type="submission" date="2023-03" db="EMBL/GenBank/DDBJ databases">
        <title>Massive genome expansion in bonnet fungi (Mycena s.s.) driven by repeated elements and novel gene families across ecological guilds.</title>
        <authorList>
            <consortium name="Lawrence Berkeley National Laboratory"/>
            <person name="Harder C.B."/>
            <person name="Miyauchi S."/>
            <person name="Viragh M."/>
            <person name="Kuo A."/>
            <person name="Thoen E."/>
            <person name="Andreopoulos B."/>
            <person name="Lu D."/>
            <person name="Skrede I."/>
            <person name="Drula E."/>
            <person name="Henrissat B."/>
            <person name="Morin E."/>
            <person name="Kohler A."/>
            <person name="Barry K."/>
            <person name="LaButti K."/>
            <person name="Morin E."/>
            <person name="Salamov A."/>
            <person name="Lipzen A."/>
            <person name="Mereny Z."/>
            <person name="Hegedus B."/>
            <person name="Baldrian P."/>
            <person name="Stursova M."/>
            <person name="Weitz H."/>
            <person name="Taylor A."/>
            <person name="Grigoriev I.V."/>
            <person name="Nagy L.G."/>
            <person name="Martin F."/>
            <person name="Kauserud H."/>
        </authorList>
    </citation>
    <scope>NUCLEOTIDE SEQUENCE</scope>
    <source>
        <strain evidence="2">CBHHK173m</strain>
    </source>
</reference>